<sequence length="293" mass="32762">MTMTSSRARPAQDAAGTALLEQYRRDGFVVLPDAFTPDEVERLNREAVRICRNDSLVAATGVPGTASEADLLRRYLCIHYPHKASEVALEAMRNRRIVDVLTTVIGPNVKAMQSMLFIKSEGKPGQAWHQDEHFIPTRDRSLTAAWIALDDATIENGCLWVIPGSHERGVLYPDREQDDPRFDCTNEAYDFPYTESDAVPVEIPAGSALIFNGYLLHRSLQNSGKHGYRRALVNHYMSAESLLPWREASGAHFGEYDFRDIVLVAGTDPYAWKGTSELSKPHSRPEKDGGCDR</sequence>
<organism evidence="3 4">
    <name type="scientific">Lysobacter korlensis</name>
    <dbReference type="NCBI Taxonomy" id="553636"/>
    <lineage>
        <taxon>Bacteria</taxon>
        <taxon>Pseudomonadati</taxon>
        <taxon>Pseudomonadota</taxon>
        <taxon>Gammaproteobacteria</taxon>
        <taxon>Lysobacterales</taxon>
        <taxon>Lysobacteraceae</taxon>
        <taxon>Lysobacter</taxon>
    </lineage>
</organism>
<keyword evidence="3" id="KW-0223">Dioxygenase</keyword>
<feature type="compositionally biased region" description="Basic and acidic residues" evidence="2">
    <location>
        <begin position="279"/>
        <end position="293"/>
    </location>
</feature>
<evidence type="ECO:0000313" key="4">
    <source>
        <dbReference type="Proteomes" id="UP001589896"/>
    </source>
</evidence>
<dbReference type="SUPFAM" id="SSF51197">
    <property type="entry name" value="Clavaminate synthase-like"/>
    <property type="match status" value="1"/>
</dbReference>
<reference evidence="3 4" key="1">
    <citation type="submission" date="2024-09" db="EMBL/GenBank/DDBJ databases">
        <authorList>
            <person name="Sun Q."/>
            <person name="Mori K."/>
        </authorList>
    </citation>
    <scope>NUCLEOTIDE SEQUENCE [LARGE SCALE GENOMIC DNA]</scope>
    <source>
        <strain evidence="3 4">KCTC 23076</strain>
    </source>
</reference>
<dbReference type="PANTHER" id="PTHR20883">
    <property type="entry name" value="PHYTANOYL-COA DIOXYGENASE DOMAIN CONTAINING 1"/>
    <property type="match status" value="1"/>
</dbReference>
<keyword evidence="4" id="KW-1185">Reference proteome</keyword>
<comment type="cofactor">
    <cofactor evidence="1">
        <name>Fe(2+)</name>
        <dbReference type="ChEBI" id="CHEBI:29033"/>
    </cofactor>
</comment>
<gene>
    <name evidence="3" type="ORF">ACFFGH_19980</name>
</gene>
<dbReference type="Proteomes" id="UP001589896">
    <property type="component" value="Unassembled WGS sequence"/>
</dbReference>
<dbReference type="GO" id="GO:0051213">
    <property type="term" value="F:dioxygenase activity"/>
    <property type="evidence" value="ECO:0007669"/>
    <property type="project" value="UniProtKB-KW"/>
</dbReference>
<comment type="caution">
    <text evidence="3">The sequence shown here is derived from an EMBL/GenBank/DDBJ whole genome shotgun (WGS) entry which is preliminary data.</text>
</comment>
<name>A0ABV6RT15_9GAMM</name>
<dbReference type="RefSeq" id="WP_386671578.1">
    <property type="nucleotide sequence ID" value="NZ_JBHLTG010000005.1"/>
</dbReference>
<protein>
    <submittedName>
        <fullName evidence="3">Phytanoyl-CoA dioxygenase family protein</fullName>
    </submittedName>
</protein>
<feature type="region of interest" description="Disordered" evidence="2">
    <location>
        <begin position="273"/>
        <end position="293"/>
    </location>
</feature>
<proteinExistence type="predicted"/>
<evidence type="ECO:0000256" key="2">
    <source>
        <dbReference type="SAM" id="MobiDB-lite"/>
    </source>
</evidence>
<dbReference type="Gene3D" id="2.60.120.620">
    <property type="entry name" value="q2cbj1_9rhob like domain"/>
    <property type="match status" value="1"/>
</dbReference>
<dbReference type="PANTHER" id="PTHR20883:SF48">
    <property type="entry name" value="ECTOINE DIOXYGENASE"/>
    <property type="match status" value="1"/>
</dbReference>
<keyword evidence="3" id="KW-0560">Oxidoreductase</keyword>
<dbReference type="EMBL" id="JBHLTG010000005">
    <property type="protein sequence ID" value="MFC0680121.1"/>
    <property type="molecule type" value="Genomic_DNA"/>
</dbReference>
<accession>A0ABV6RT15</accession>
<evidence type="ECO:0000256" key="1">
    <source>
        <dbReference type="ARBA" id="ARBA00001954"/>
    </source>
</evidence>
<dbReference type="InterPro" id="IPR008775">
    <property type="entry name" value="Phytyl_CoA_dOase-like"/>
</dbReference>
<dbReference type="Pfam" id="PF05721">
    <property type="entry name" value="PhyH"/>
    <property type="match status" value="1"/>
</dbReference>
<evidence type="ECO:0000313" key="3">
    <source>
        <dbReference type="EMBL" id="MFC0680121.1"/>
    </source>
</evidence>